<organism evidence="4 5">
    <name type="scientific">Parasedimentitalea psychrophila</name>
    <dbReference type="NCBI Taxonomy" id="2997337"/>
    <lineage>
        <taxon>Bacteria</taxon>
        <taxon>Pseudomonadati</taxon>
        <taxon>Pseudomonadota</taxon>
        <taxon>Alphaproteobacteria</taxon>
        <taxon>Rhodobacterales</taxon>
        <taxon>Paracoccaceae</taxon>
        <taxon>Parasedimentitalea</taxon>
    </lineage>
</organism>
<dbReference type="KEGG" id="ppso:QPJ95_04455"/>
<evidence type="ECO:0000313" key="5">
    <source>
        <dbReference type="Proteomes" id="UP001238334"/>
    </source>
</evidence>
<dbReference type="InterPro" id="IPR003736">
    <property type="entry name" value="PAAI_dom"/>
</dbReference>
<dbReference type="Pfam" id="PF03061">
    <property type="entry name" value="4HBT"/>
    <property type="match status" value="1"/>
</dbReference>
<dbReference type="InterPro" id="IPR029069">
    <property type="entry name" value="HotDog_dom_sf"/>
</dbReference>
<protein>
    <submittedName>
        <fullName evidence="4">PaaI family thioesterase</fullName>
        <ecNumber evidence="4">3.1.2.-</ecNumber>
    </submittedName>
</protein>
<dbReference type="InterPro" id="IPR006683">
    <property type="entry name" value="Thioestr_dom"/>
</dbReference>
<evidence type="ECO:0000256" key="1">
    <source>
        <dbReference type="ARBA" id="ARBA00008324"/>
    </source>
</evidence>
<dbReference type="NCBIfam" id="TIGR00369">
    <property type="entry name" value="unchar_dom_1"/>
    <property type="match status" value="1"/>
</dbReference>
<dbReference type="CDD" id="cd03443">
    <property type="entry name" value="PaaI_thioesterase"/>
    <property type="match status" value="1"/>
</dbReference>
<gene>
    <name evidence="4" type="ORF">QPJ95_04455</name>
</gene>
<feature type="domain" description="Thioesterase" evidence="3">
    <location>
        <begin position="30"/>
        <end position="107"/>
    </location>
</feature>
<keyword evidence="5" id="KW-1185">Reference proteome</keyword>
<evidence type="ECO:0000259" key="3">
    <source>
        <dbReference type="Pfam" id="PF03061"/>
    </source>
</evidence>
<name>A0A9Y2P8Y8_9RHOB</name>
<dbReference type="InterPro" id="IPR039298">
    <property type="entry name" value="ACOT13"/>
</dbReference>
<dbReference type="EMBL" id="CP127247">
    <property type="protein sequence ID" value="WIY27543.1"/>
    <property type="molecule type" value="Genomic_DNA"/>
</dbReference>
<dbReference type="GO" id="GO:0047617">
    <property type="term" value="F:fatty acyl-CoA hydrolase activity"/>
    <property type="evidence" value="ECO:0007669"/>
    <property type="project" value="InterPro"/>
</dbReference>
<evidence type="ECO:0000256" key="2">
    <source>
        <dbReference type="ARBA" id="ARBA00022801"/>
    </source>
</evidence>
<accession>A0A9Y2P8Y8</accession>
<dbReference type="Proteomes" id="UP001238334">
    <property type="component" value="Chromosome"/>
</dbReference>
<dbReference type="AlphaFoldDB" id="A0A9Y2P8Y8"/>
<comment type="similarity">
    <text evidence="1">Belongs to the thioesterase PaaI family.</text>
</comment>
<dbReference type="PANTHER" id="PTHR21660:SF1">
    <property type="entry name" value="ACYL-COENZYME A THIOESTERASE 13"/>
    <property type="match status" value="1"/>
</dbReference>
<dbReference type="Gene3D" id="3.10.129.10">
    <property type="entry name" value="Hotdog Thioesterase"/>
    <property type="match status" value="1"/>
</dbReference>
<reference evidence="4 5" key="1">
    <citation type="submission" date="2023-06" db="EMBL/GenBank/DDBJ databases">
        <title>Parasedimentitalea psychrophila sp. nov., a psychrophilic bacterium isolated from deep-sea sediment.</title>
        <authorList>
            <person name="Li A."/>
        </authorList>
    </citation>
    <scope>NUCLEOTIDE SEQUENCE [LARGE SCALE GENOMIC DNA]</scope>
    <source>
        <strain evidence="4 5">QS115</strain>
    </source>
</reference>
<dbReference type="EC" id="3.1.2.-" evidence="4"/>
<sequence>MVGFCTEMDQRDGSCRVTLDLKPQHLNPIGVLHGGIVAMLLDVVCGNTASAYFDRAEHPFVVTVSLNTSYVAAARAGRVTATAQAKGGGRSIAYVNGELHGEDGLLLATATAIFKRIRS</sequence>
<dbReference type="SUPFAM" id="SSF54637">
    <property type="entry name" value="Thioesterase/thiol ester dehydrase-isomerase"/>
    <property type="match status" value="1"/>
</dbReference>
<dbReference type="PANTHER" id="PTHR21660">
    <property type="entry name" value="THIOESTERASE SUPERFAMILY MEMBER-RELATED"/>
    <property type="match status" value="1"/>
</dbReference>
<keyword evidence="2 4" id="KW-0378">Hydrolase</keyword>
<evidence type="ECO:0000313" key="4">
    <source>
        <dbReference type="EMBL" id="WIY27543.1"/>
    </source>
</evidence>
<proteinExistence type="inferred from homology"/>